<protein>
    <submittedName>
        <fullName evidence="6">ABC transporter permease</fullName>
    </submittedName>
</protein>
<dbReference type="AlphaFoldDB" id="A0A4Y8WMC3"/>
<dbReference type="OrthoDB" id="9791807at2"/>
<evidence type="ECO:0000256" key="5">
    <source>
        <dbReference type="ARBA" id="ARBA00023136"/>
    </source>
</evidence>
<dbReference type="GeneID" id="66796533"/>
<evidence type="ECO:0000256" key="3">
    <source>
        <dbReference type="ARBA" id="ARBA00022692"/>
    </source>
</evidence>
<keyword evidence="5" id="KW-0472">Membrane</keyword>
<proteinExistence type="inferred from homology"/>
<comment type="caution">
    <text evidence="6">The sequence shown here is derived from an EMBL/GenBank/DDBJ whole genome shotgun (WGS) entry which is preliminary data.</text>
</comment>
<dbReference type="PANTHER" id="PTHR30028">
    <property type="entry name" value="UPF0014 INNER MEMBRANE PROTEIN YBBM-RELATED"/>
    <property type="match status" value="1"/>
</dbReference>
<dbReference type="InterPro" id="IPR005226">
    <property type="entry name" value="UPF0014_fam"/>
</dbReference>
<dbReference type="Proteomes" id="UP000297225">
    <property type="component" value="Unassembled WGS sequence"/>
</dbReference>
<dbReference type="RefSeq" id="WP_018357711.1">
    <property type="nucleotide sequence ID" value="NZ_CP197400.1"/>
</dbReference>
<dbReference type="STRING" id="1122973.GCA_000379925_00439"/>
<evidence type="ECO:0000256" key="2">
    <source>
        <dbReference type="ARBA" id="ARBA00005268"/>
    </source>
</evidence>
<evidence type="ECO:0000313" key="6">
    <source>
        <dbReference type="EMBL" id="TFH94261.1"/>
    </source>
</evidence>
<evidence type="ECO:0000256" key="4">
    <source>
        <dbReference type="ARBA" id="ARBA00022989"/>
    </source>
</evidence>
<comment type="similarity">
    <text evidence="2">Belongs to the UPF0014 family.</text>
</comment>
<organism evidence="6 7">
    <name type="scientific">Porphyromonas levii</name>
    <dbReference type="NCBI Taxonomy" id="28114"/>
    <lineage>
        <taxon>Bacteria</taxon>
        <taxon>Pseudomonadati</taxon>
        <taxon>Bacteroidota</taxon>
        <taxon>Bacteroidia</taxon>
        <taxon>Bacteroidales</taxon>
        <taxon>Porphyromonadaceae</taxon>
        <taxon>Porphyromonas</taxon>
    </lineage>
</organism>
<gene>
    <name evidence="6" type="ORF">E4P47_08285</name>
</gene>
<keyword evidence="7" id="KW-1185">Reference proteome</keyword>
<dbReference type="EMBL" id="SPNC01000152">
    <property type="protein sequence ID" value="TFH94261.1"/>
    <property type="molecule type" value="Genomic_DNA"/>
</dbReference>
<comment type="subcellular location">
    <subcellularLocation>
        <location evidence="1">Membrane</location>
        <topology evidence="1">Multi-pass membrane protein</topology>
    </subcellularLocation>
</comment>
<name>A0A4Y8WMC3_9PORP</name>
<evidence type="ECO:0000313" key="7">
    <source>
        <dbReference type="Proteomes" id="UP000297225"/>
    </source>
</evidence>
<evidence type="ECO:0000256" key="1">
    <source>
        <dbReference type="ARBA" id="ARBA00004141"/>
    </source>
</evidence>
<accession>A0A4Y8WMC3</accession>
<keyword evidence="3" id="KW-0812">Transmembrane</keyword>
<dbReference type="PANTHER" id="PTHR30028:SF0">
    <property type="entry name" value="PROTEIN ALUMINUM SENSITIVE 3"/>
    <property type="match status" value="1"/>
</dbReference>
<reference evidence="6 7" key="1">
    <citation type="submission" date="2019-03" db="EMBL/GenBank/DDBJ databases">
        <title>Porphyromonas levii Isolated from the Uterus of Dairy Cows.</title>
        <authorList>
            <person name="Francis A.M."/>
        </authorList>
    </citation>
    <scope>NUCLEOTIDE SEQUENCE [LARGE SCALE GENOMIC DNA]</scope>
    <source>
        <strain evidence="6 7">AF5678</strain>
    </source>
</reference>
<dbReference type="GO" id="GO:0005886">
    <property type="term" value="C:plasma membrane"/>
    <property type="evidence" value="ECO:0007669"/>
    <property type="project" value="TreeGrafter"/>
</dbReference>
<sequence>MNTADISIPNLVIGLCLLLIPIAVHIYYNTGQAMSITLSAIRMVVQLFLVGFYLKYLFEWNNAWINIVWLLIMVGVCSIEMIGRVDLNKKIFLPGIYASILFAVFVVIMYFLRFVVQLDYLFESRYFIPMCGSLMGNILGSNVLGLNALFQGLSTGERYYHYMLCNGANREEATRPFIRGALHTAFTPTIASMAVMGLVSMPGTLVGQILGGSSPNVAIRYQIMIMVLHLVCSTISIVLVLNIAIHQSLDGYGLLRPETFTKKKKG</sequence>
<keyword evidence="4" id="KW-1133">Transmembrane helix</keyword>
<dbReference type="Pfam" id="PF03649">
    <property type="entry name" value="UPF0014"/>
    <property type="match status" value="1"/>
</dbReference>